<dbReference type="Proteomes" id="UP001456344">
    <property type="component" value="Chromosome"/>
</dbReference>
<keyword evidence="2" id="KW-1185">Reference proteome</keyword>
<reference evidence="1" key="1">
    <citation type="submission" date="2023-10" db="EMBL/GenBank/DDBJ databases">
        <title>Whole genome sequencing of actinobacterial strain Amycolatopsis sp. (BCA-696) identifies the underlying plant growth-promoting genes.</title>
        <authorList>
            <person name="Gandham P."/>
            <person name="Vadla N."/>
            <person name="Saji A."/>
            <person name="Srinivas V."/>
            <person name="Ruperao P."/>
            <person name="Selvanayagam S."/>
            <person name="Saxena R.K."/>
            <person name="Rathore A."/>
            <person name="Gopalakrishnan S."/>
            <person name="Thakur V."/>
        </authorList>
    </citation>
    <scope>NUCLEOTIDE SEQUENCE</scope>
    <source>
        <strain evidence="1">BCA-696</strain>
    </source>
</reference>
<accession>A0ACD5BPT0</accession>
<proteinExistence type="predicted"/>
<evidence type="ECO:0000313" key="1">
    <source>
        <dbReference type="EMBL" id="WYW21232.1"/>
    </source>
</evidence>
<organism evidence="1 2">
    <name type="scientific">Amycolatopsis coloradensis</name>
    <dbReference type="NCBI Taxonomy" id="76021"/>
    <lineage>
        <taxon>Bacteria</taxon>
        <taxon>Bacillati</taxon>
        <taxon>Actinomycetota</taxon>
        <taxon>Actinomycetes</taxon>
        <taxon>Pseudonocardiales</taxon>
        <taxon>Pseudonocardiaceae</taxon>
        <taxon>Amycolatopsis</taxon>
    </lineage>
</organism>
<dbReference type="EMBL" id="CP150484">
    <property type="protein sequence ID" value="WYW21232.1"/>
    <property type="molecule type" value="Genomic_DNA"/>
</dbReference>
<evidence type="ECO:0000313" key="2">
    <source>
        <dbReference type="Proteomes" id="UP001456344"/>
    </source>
</evidence>
<protein>
    <submittedName>
        <fullName evidence="1">GAF and ANTAR domain-containing protein</fullName>
    </submittedName>
</protein>
<name>A0ACD5BPT0_9PSEU</name>
<sequence>MSSDEAACAHLPMILDDVKRALDGLAEVLADETDINSLLNHVCHQVIRAVPGVDHATITMVHEHRPETEAFTSEDGIELDATQYATRRGPCLEAAKSAQTRRGNISEASKHWPEFAPASRTAGLSGFLTVPLIVNGDYSGAVNCYSRQAQGFAELDVHLLRLYTSAVGAILRTYRHYEKASQLAEHLAIALSTRAVIDQAKGVLIAVHGFTDKEAFELLVKQSQRENVKLRDLAYRFLETVRLQARTGQS</sequence>
<gene>
    <name evidence="1" type="ORF">LCL61_37375</name>
</gene>